<dbReference type="GeneID" id="115992627"/>
<dbReference type="FunCoup" id="A0A7N2LUA2">
    <property type="interactions" value="932"/>
</dbReference>
<accession>A0A7N2LUA2</accession>
<evidence type="ECO:0000256" key="2">
    <source>
        <dbReference type="SAM" id="Phobius"/>
    </source>
</evidence>
<feature type="transmembrane region" description="Helical" evidence="2">
    <location>
        <begin position="129"/>
        <end position="157"/>
    </location>
</feature>
<keyword evidence="2" id="KW-0812">Transmembrane</keyword>
<reference evidence="3" key="2">
    <citation type="submission" date="2021-01" db="UniProtKB">
        <authorList>
            <consortium name="EnsemblPlants"/>
        </authorList>
    </citation>
    <scope>IDENTIFICATION</scope>
</reference>
<dbReference type="PANTHER" id="PTHR33825:SF14">
    <property type="entry name" value="CHITINASE-LIKE PROTEIN"/>
    <property type="match status" value="1"/>
</dbReference>
<proteinExistence type="predicted"/>
<reference evidence="3 4" key="1">
    <citation type="journal article" date="2016" name="G3 (Bethesda)">
        <title>First Draft Assembly and Annotation of the Genome of a California Endemic Oak Quercus lobata Nee (Fagaceae).</title>
        <authorList>
            <person name="Sork V.L."/>
            <person name="Fitz-Gibbon S.T."/>
            <person name="Puiu D."/>
            <person name="Crepeau M."/>
            <person name="Gugger P.F."/>
            <person name="Sherman R."/>
            <person name="Stevens K."/>
            <person name="Langley C.H."/>
            <person name="Pellegrini M."/>
            <person name="Salzberg S.L."/>
        </authorList>
    </citation>
    <scope>NUCLEOTIDE SEQUENCE [LARGE SCALE GENOMIC DNA]</scope>
    <source>
        <strain evidence="3 4">cv. SW786</strain>
    </source>
</reference>
<dbReference type="AlphaFoldDB" id="A0A7N2LUA2"/>
<evidence type="ECO:0000313" key="3">
    <source>
        <dbReference type="EnsemblPlants" id="QL05p081668:mrna"/>
    </source>
</evidence>
<organism evidence="3 4">
    <name type="scientific">Quercus lobata</name>
    <name type="common">Valley oak</name>
    <dbReference type="NCBI Taxonomy" id="97700"/>
    <lineage>
        <taxon>Eukaryota</taxon>
        <taxon>Viridiplantae</taxon>
        <taxon>Streptophyta</taxon>
        <taxon>Embryophyta</taxon>
        <taxon>Tracheophyta</taxon>
        <taxon>Spermatophyta</taxon>
        <taxon>Magnoliopsida</taxon>
        <taxon>eudicotyledons</taxon>
        <taxon>Gunneridae</taxon>
        <taxon>Pentapetalae</taxon>
        <taxon>rosids</taxon>
        <taxon>fabids</taxon>
        <taxon>Fagales</taxon>
        <taxon>Fagaceae</taxon>
        <taxon>Quercus</taxon>
    </lineage>
</organism>
<keyword evidence="2" id="KW-1133">Transmembrane helix</keyword>
<dbReference type="Proteomes" id="UP000594261">
    <property type="component" value="Chromosome 5"/>
</dbReference>
<dbReference type="Gramene" id="QL05p081668:mrna">
    <property type="protein sequence ID" value="QL05p081668:mrna"/>
    <property type="gene ID" value="QL05p081668"/>
</dbReference>
<dbReference type="OrthoDB" id="1923031at2759"/>
<protein>
    <submittedName>
        <fullName evidence="3">Uncharacterized protein</fullName>
    </submittedName>
</protein>
<dbReference type="EMBL" id="LRBV02000005">
    <property type="status" value="NOT_ANNOTATED_CDS"/>
    <property type="molecule type" value="Genomic_DNA"/>
</dbReference>
<name>A0A7N2LUA2_QUELO</name>
<feature type="region of interest" description="Disordered" evidence="1">
    <location>
        <begin position="274"/>
        <end position="294"/>
    </location>
</feature>
<sequence>MKFALISTNSTHPFAPFCACAYTSSHSKPKYQNQNQNPNPITTFCKPFTLPTILSSKSSHSKPSRLVALCASRAAKPSNAELENSRLGEEVLSEETIVEDENSQSQWNVEVGNPIVPANVVKLSLSDQAFLLLAFIACTTSVAFTSLVIAAVPTLYAMGRAATSLSKLADTAREELPSTMAAIRLSGMEISDLTLELSDLSQEIADGVSKSTQAVQAAEAGIRQIGAVARQQTISMIQERASLPIISLQPVVAGAAKKTSHAVGQATKTFMNMISRGEFNPENEDDSGIDRVEI</sequence>
<gene>
    <name evidence="3" type="primary">LOC115992627</name>
</gene>
<dbReference type="KEGG" id="qlo:115992627"/>
<evidence type="ECO:0000256" key="1">
    <source>
        <dbReference type="SAM" id="MobiDB-lite"/>
    </source>
</evidence>
<dbReference type="EnsemblPlants" id="QL05p081668:mrna">
    <property type="protein sequence ID" value="QL05p081668:mrna"/>
    <property type="gene ID" value="QL05p081668"/>
</dbReference>
<dbReference type="RefSeq" id="XP_030972714.1">
    <property type="nucleotide sequence ID" value="XM_031116854.1"/>
</dbReference>
<dbReference type="OMA" id="LAHQHTM"/>
<keyword evidence="2" id="KW-0472">Membrane</keyword>
<dbReference type="InParanoid" id="A0A7N2LUA2"/>
<evidence type="ECO:0000313" key="4">
    <source>
        <dbReference type="Proteomes" id="UP000594261"/>
    </source>
</evidence>
<dbReference type="PANTHER" id="PTHR33825">
    <property type="entry name" value="CHITINASE-LIKE PROTEIN"/>
    <property type="match status" value="1"/>
</dbReference>
<keyword evidence="4" id="KW-1185">Reference proteome</keyword>